<feature type="region of interest" description="Disordered" evidence="1">
    <location>
        <begin position="230"/>
        <end position="250"/>
    </location>
</feature>
<reference evidence="2" key="1">
    <citation type="submission" date="2022-08" db="EMBL/GenBank/DDBJ databases">
        <title>Novel sulphate-reducing endosymbionts in the free-living metamonad Anaeramoeba.</title>
        <authorList>
            <person name="Jerlstrom-Hultqvist J."/>
            <person name="Cepicka I."/>
            <person name="Gallot-Lavallee L."/>
            <person name="Salas-Leiva D."/>
            <person name="Curtis B.A."/>
            <person name="Zahonova K."/>
            <person name="Pipaliya S."/>
            <person name="Dacks J."/>
            <person name="Roger A.J."/>
        </authorList>
    </citation>
    <scope>NUCLEOTIDE SEQUENCE</scope>
    <source>
        <strain evidence="2">Busselton2</strain>
    </source>
</reference>
<dbReference type="Proteomes" id="UP001146793">
    <property type="component" value="Unassembled WGS sequence"/>
</dbReference>
<feature type="region of interest" description="Disordered" evidence="1">
    <location>
        <begin position="149"/>
        <end position="183"/>
    </location>
</feature>
<comment type="caution">
    <text evidence="2">The sequence shown here is derived from an EMBL/GenBank/DDBJ whole genome shotgun (WGS) entry which is preliminary data.</text>
</comment>
<dbReference type="EMBL" id="JANTQA010000012">
    <property type="protein sequence ID" value="KAJ3449360.1"/>
    <property type="molecule type" value="Genomic_DNA"/>
</dbReference>
<proteinExistence type="predicted"/>
<evidence type="ECO:0000256" key="1">
    <source>
        <dbReference type="SAM" id="MobiDB-lite"/>
    </source>
</evidence>
<accession>A0AAV8A6W4</accession>
<evidence type="ECO:0000313" key="3">
    <source>
        <dbReference type="Proteomes" id="UP001146793"/>
    </source>
</evidence>
<name>A0AAV8A6W4_9EUKA</name>
<gene>
    <name evidence="2" type="ORF">M0812_05506</name>
</gene>
<feature type="compositionally biased region" description="Basic residues" evidence="1">
    <location>
        <begin position="1"/>
        <end position="16"/>
    </location>
</feature>
<protein>
    <submittedName>
        <fullName evidence="2">Uncharacterized protein</fullName>
    </submittedName>
</protein>
<feature type="compositionally biased region" description="Basic residues" evidence="1">
    <location>
        <begin position="149"/>
        <end position="177"/>
    </location>
</feature>
<feature type="region of interest" description="Disordered" evidence="1">
    <location>
        <begin position="1"/>
        <end position="34"/>
    </location>
</feature>
<sequence>MMYQKKTTKPKRKGNRANKLTYEPSKEEKSDYNSCTKKQKEDLKLLEKTKLNKERFKILQKSLPELFVCNEKFIILDKRLVNIYCYSVGIGRSNVRRTITNFYPLYGNVTPYNHKGFIFLKNGTTLDEIDNYEELKEFKDGIKKKLLFSRKRKRTTKPKKKKTTKKANQRLKSKLNNKNKTNSTQGTFLLEEKEAMFKKRRFNTRIIATTKKGKKRFNIRIGVNRNTNTIPKLNSKINPKTETKQVNNGTMKPDTEVEQLAYLYQEEQFIEKKDNSLQVSKNYFLFDEEEINFSQSDSELSTSDYEETDYSDHQIETNVFFPKHESVFKFDLPDLNLGFNLTNEINPKEFIKLGTFNIDHINTNEPNFLYEDCDDNFEQGMVVNHTFHQDQKLFDRNINL</sequence>
<organism evidence="2 3">
    <name type="scientific">Anaeramoeba flamelloides</name>
    <dbReference type="NCBI Taxonomy" id="1746091"/>
    <lineage>
        <taxon>Eukaryota</taxon>
        <taxon>Metamonada</taxon>
        <taxon>Anaeramoebidae</taxon>
        <taxon>Anaeramoeba</taxon>
    </lineage>
</organism>
<evidence type="ECO:0000313" key="2">
    <source>
        <dbReference type="EMBL" id="KAJ3449360.1"/>
    </source>
</evidence>
<dbReference type="AlphaFoldDB" id="A0AAV8A6W4"/>